<dbReference type="Proteomes" id="UP001589862">
    <property type="component" value="Unassembled WGS sequence"/>
</dbReference>
<proteinExistence type="inferred from homology"/>
<feature type="coiled-coil region" evidence="6">
    <location>
        <begin position="167"/>
        <end position="201"/>
    </location>
</feature>
<comment type="similarity">
    <text evidence="6">Belongs to the SMC family.</text>
</comment>
<comment type="domain">
    <text evidence="6">Contains large globular domains required for ATP hydrolysis at each terminus and a third globular domain forming a flexible hinge near the middle of the molecule. These domains are separated by coiled-coil structures.</text>
</comment>
<evidence type="ECO:0000256" key="1">
    <source>
        <dbReference type="ARBA" id="ARBA00022490"/>
    </source>
</evidence>
<evidence type="ECO:0000256" key="3">
    <source>
        <dbReference type="ARBA" id="ARBA00022840"/>
    </source>
</evidence>
<feature type="coiled-coil region" evidence="6">
    <location>
        <begin position="694"/>
        <end position="749"/>
    </location>
</feature>
<dbReference type="InterPro" id="IPR011890">
    <property type="entry name" value="SMC_prok"/>
</dbReference>
<gene>
    <name evidence="6 9" type="primary">smc</name>
    <name evidence="9" type="ORF">ACFFFR_09930</name>
</gene>
<feature type="coiled-coil region" evidence="6">
    <location>
        <begin position="478"/>
        <end position="505"/>
    </location>
</feature>
<keyword evidence="4 6" id="KW-0175">Coiled coil</keyword>
<evidence type="ECO:0000259" key="8">
    <source>
        <dbReference type="Pfam" id="PF02463"/>
    </source>
</evidence>
<keyword evidence="10" id="KW-1185">Reference proteome</keyword>
<feature type="binding site" evidence="6">
    <location>
        <begin position="32"/>
        <end position="39"/>
    </location>
    <ligand>
        <name>ATP</name>
        <dbReference type="ChEBI" id="CHEBI:30616"/>
    </ligand>
</feature>
<evidence type="ECO:0000256" key="2">
    <source>
        <dbReference type="ARBA" id="ARBA00022741"/>
    </source>
</evidence>
<dbReference type="InterPro" id="IPR024704">
    <property type="entry name" value="SMC"/>
</dbReference>
<feature type="coiled-coil region" evidence="6">
    <location>
        <begin position="335"/>
        <end position="390"/>
    </location>
</feature>
<reference evidence="9 10" key="1">
    <citation type="submission" date="2024-09" db="EMBL/GenBank/DDBJ databases">
        <authorList>
            <person name="Sun Q."/>
            <person name="Mori K."/>
        </authorList>
    </citation>
    <scope>NUCLEOTIDE SEQUENCE [LARGE SCALE GENOMIC DNA]</scope>
    <source>
        <strain evidence="9 10">NCAIM B.02604</strain>
    </source>
</reference>
<evidence type="ECO:0000313" key="9">
    <source>
        <dbReference type="EMBL" id="MFC0582692.1"/>
    </source>
</evidence>
<feature type="compositionally biased region" description="Basic and acidic residues" evidence="7">
    <location>
        <begin position="767"/>
        <end position="776"/>
    </location>
</feature>
<name>A0ABV6PE72_9MICC</name>
<dbReference type="SUPFAM" id="SSF52540">
    <property type="entry name" value="P-loop containing nucleoside triphosphate hydrolases"/>
    <property type="match status" value="2"/>
</dbReference>
<dbReference type="Pfam" id="PF02463">
    <property type="entry name" value="SMC_N"/>
    <property type="match status" value="1"/>
</dbReference>
<organism evidence="9 10">
    <name type="scientific">Micrococcoides hystricis</name>
    <dbReference type="NCBI Taxonomy" id="1572761"/>
    <lineage>
        <taxon>Bacteria</taxon>
        <taxon>Bacillati</taxon>
        <taxon>Actinomycetota</taxon>
        <taxon>Actinomycetes</taxon>
        <taxon>Micrococcales</taxon>
        <taxon>Micrococcaceae</taxon>
        <taxon>Micrococcoides</taxon>
    </lineage>
</organism>
<evidence type="ECO:0000313" key="10">
    <source>
        <dbReference type="Proteomes" id="UP001589862"/>
    </source>
</evidence>
<accession>A0ABV6PE72</accession>
<evidence type="ECO:0000256" key="7">
    <source>
        <dbReference type="SAM" id="MobiDB-lite"/>
    </source>
</evidence>
<keyword evidence="1 6" id="KW-0963">Cytoplasm</keyword>
<comment type="function">
    <text evidence="6">Required for chromosome condensation and partitioning.</text>
</comment>
<dbReference type="InterPro" id="IPR027417">
    <property type="entry name" value="P-loop_NTPase"/>
</dbReference>
<comment type="caution">
    <text evidence="9">The sequence shown here is derived from an EMBL/GenBank/DDBJ whole genome shotgun (WGS) entry which is preliminary data.</text>
</comment>
<evidence type="ECO:0000256" key="4">
    <source>
        <dbReference type="ARBA" id="ARBA00023054"/>
    </source>
</evidence>
<sequence>MYLKRLEVRGFKSFASATRFDLEPGVTAIVGPNGSGKSNVVDALTWVMGEQGARALRGGKMEDVIFAGTSSRPALGRAQVSLTIDNSDEVLPIEYTEVTISRTLFRSGASEYAINGTACRLLDIQELLSDTGMGRQMHVIVGQGQLDRILQATPEDRRSFIEEAAGVLKFRRRKEKTERKLAALEANLLRLSDLTKEVSRQLTPLGRQAKTARRAQFVQAELRDAKARILADDILQLHGVLDQHSEEYTRAKQEHETAQQQEQLKKDLITQLDSKLRSLRPKLQTGQELRNRAATLNERFNSLIELSLERQRHARANRDQYIERAGGRGGQQRAIALRENQLESLRQELVQKHKDVEEIERRLQEAQELLANTEEAAEEESNRILTLIQEQNRLARLYDELLNKIALNNLEVQNASRHVEEREDQLAHLPAIEEETDDRSAELLELQSRTDAQAASYESKLLREDRLRQLAALVTRLQRQADSRLHQVRAELETLERELASLNKVPNNLGERLTDFVSVSPGWEKAAAALFNEPLPVQLVGTEPDFWKLRLSEDNPAPASIRWNPSRPGPTQEPAPPQWGLAANTVIQRDANAPQHLASIIDELLAKVVFVQEISEAKTRTLEQRLYTVVSASGEILRTNSYEYHPMVRRNPLEVRSEMEISNNARLNLQHRLDVLATRNDQVHAALDDVVKDKADVITELTQLRAEKKTLEQALSEQAQQRLAREQQRQRAETRLKQAHAHLEQVRKLGEQLGEELDSTPQPEATEPDRSTEAKLKAQTQQAREVETELKLRLRGAQAESKSAQQQVAAAESNIKQEQRRFHDAREKAIQAHAQIRNTSAVYTKANEYLSRLTAAQDQLAAEVAELDAQTQQLQVQLEQERQQLSDLQRTTAETAQALHKLELAQHDAQQRAETTVQRARDELGMTPEFLIENYGPEVPVPVTEPEEHDKWAALRVEVDAQGNPLPRTKPFDRAEQEARLARATKDLSALGKFNPLALEEFSALQERHDYLNGQLDDLHQSKQDLLGIIRDVDEHVERVFAEAYADTAVEFESIFNRLFPGGTGRLILTDPEDMRMTGIDVEAKPAGKKVKRLSLLSGGERSLTALAMLIAIFKARPSPFYVLDEVEAALDDTNLGRLLEIFKDLQESSQLVIITHQKRTMEIADALYGVSMRGDGVSKVVTQKISTDSGS</sequence>
<feature type="coiled-coil region" evidence="6">
    <location>
        <begin position="787"/>
        <end position="898"/>
    </location>
</feature>
<dbReference type="Gene3D" id="3.40.50.300">
    <property type="entry name" value="P-loop containing nucleotide triphosphate hydrolases"/>
    <property type="match status" value="2"/>
</dbReference>
<comment type="subunit">
    <text evidence="6">Homodimer.</text>
</comment>
<feature type="region of interest" description="Disordered" evidence="7">
    <location>
        <begin position="754"/>
        <end position="780"/>
    </location>
</feature>
<dbReference type="PIRSF" id="PIRSF005719">
    <property type="entry name" value="SMC"/>
    <property type="match status" value="1"/>
</dbReference>
<keyword evidence="2 6" id="KW-0547">Nucleotide-binding</keyword>
<dbReference type="EMBL" id="JBHLUB010000031">
    <property type="protein sequence ID" value="MFC0582692.1"/>
    <property type="molecule type" value="Genomic_DNA"/>
</dbReference>
<dbReference type="NCBIfam" id="TIGR02168">
    <property type="entry name" value="SMC_prok_B"/>
    <property type="match status" value="1"/>
</dbReference>
<evidence type="ECO:0000256" key="5">
    <source>
        <dbReference type="ARBA" id="ARBA00023125"/>
    </source>
</evidence>
<dbReference type="HAMAP" id="MF_01894">
    <property type="entry name" value="Smc_prok"/>
    <property type="match status" value="1"/>
</dbReference>
<evidence type="ECO:0000256" key="6">
    <source>
        <dbReference type="HAMAP-Rule" id="MF_01894"/>
    </source>
</evidence>
<dbReference type="RefSeq" id="WP_377460041.1">
    <property type="nucleotide sequence ID" value="NZ_JBHLUB010000031.1"/>
</dbReference>
<protein>
    <recommendedName>
        <fullName evidence="6">Chromosome partition protein Smc</fullName>
    </recommendedName>
</protein>
<dbReference type="InterPro" id="IPR003395">
    <property type="entry name" value="RecF/RecN/SMC_N"/>
</dbReference>
<keyword evidence="5 6" id="KW-0238">DNA-binding</keyword>
<comment type="subcellular location">
    <subcellularLocation>
        <location evidence="6">Cytoplasm</location>
    </subcellularLocation>
</comment>
<feature type="domain" description="RecF/RecN/SMC N-terminal" evidence="8">
    <location>
        <begin position="2"/>
        <end position="1179"/>
    </location>
</feature>
<dbReference type="PANTHER" id="PTHR43977">
    <property type="entry name" value="STRUCTURAL MAINTENANCE OF CHROMOSOMES PROTEIN 3"/>
    <property type="match status" value="1"/>
</dbReference>
<keyword evidence="3 6" id="KW-0067">ATP-binding</keyword>